<dbReference type="InterPro" id="IPR007110">
    <property type="entry name" value="Ig-like_dom"/>
</dbReference>
<dbReference type="AlphaFoldDB" id="A0A8J4U8B0"/>
<name>A0A8J4U8B0_CLAMG</name>
<sequence length="89" mass="9993">KPKPRLTPSLTGDVLTGNSVTLNCTLNLQSDGWKIYWKTPTQSKETETHTHSHTIRSVHVSDGGQYRCRAGRGDPVYYTNYSDLSLKVK</sequence>
<comment type="caution">
    <text evidence="2">The sequence shown here is derived from an EMBL/GenBank/DDBJ whole genome shotgun (WGS) entry which is preliminary data.</text>
</comment>
<dbReference type="SMART" id="SM00409">
    <property type="entry name" value="IG"/>
    <property type="match status" value="1"/>
</dbReference>
<reference evidence="2" key="1">
    <citation type="submission" date="2020-07" db="EMBL/GenBank/DDBJ databases">
        <title>Clarias magur genome sequencing, assembly and annotation.</title>
        <authorList>
            <person name="Kushwaha B."/>
            <person name="Kumar R."/>
            <person name="Das P."/>
            <person name="Joshi C.G."/>
            <person name="Kumar D."/>
            <person name="Nagpure N.S."/>
            <person name="Pandey M."/>
            <person name="Agarwal S."/>
            <person name="Srivastava S."/>
            <person name="Singh M."/>
            <person name="Sahoo L."/>
            <person name="Jayasankar P."/>
            <person name="Meher P.K."/>
            <person name="Koringa P.G."/>
            <person name="Iquebal M.A."/>
            <person name="Das S.P."/>
            <person name="Bit A."/>
            <person name="Patnaik S."/>
            <person name="Patel N."/>
            <person name="Shah T.M."/>
            <person name="Hinsu A."/>
            <person name="Jena J.K."/>
        </authorList>
    </citation>
    <scope>NUCLEOTIDE SEQUENCE</scope>
    <source>
        <strain evidence="2">CIFAMagur01</strain>
        <tissue evidence="2">Testis</tissue>
    </source>
</reference>
<feature type="non-terminal residue" evidence="2">
    <location>
        <position position="89"/>
    </location>
</feature>
<evidence type="ECO:0000313" key="2">
    <source>
        <dbReference type="EMBL" id="KAF5890887.1"/>
    </source>
</evidence>
<dbReference type="Pfam" id="PF13927">
    <property type="entry name" value="Ig_3"/>
    <property type="match status" value="1"/>
</dbReference>
<keyword evidence="3" id="KW-1185">Reference proteome</keyword>
<dbReference type="OrthoDB" id="6151406at2759"/>
<evidence type="ECO:0000313" key="3">
    <source>
        <dbReference type="Proteomes" id="UP000727407"/>
    </source>
</evidence>
<gene>
    <name evidence="2" type="ORF">DAT39_019404</name>
</gene>
<dbReference type="PROSITE" id="PS50835">
    <property type="entry name" value="IG_LIKE"/>
    <property type="match status" value="1"/>
</dbReference>
<feature type="domain" description="Ig-like" evidence="1">
    <location>
        <begin position="2"/>
        <end position="85"/>
    </location>
</feature>
<accession>A0A8J4U8B0</accession>
<protein>
    <submittedName>
        <fullName evidence="2">Carcinoembryonic antigen-related cell adhesion molecule 5-like</fullName>
    </submittedName>
</protein>
<dbReference type="InterPro" id="IPR036179">
    <property type="entry name" value="Ig-like_dom_sf"/>
</dbReference>
<dbReference type="SUPFAM" id="SSF48726">
    <property type="entry name" value="Immunoglobulin"/>
    <property type="match status" value="1"/>
</dbReference>
<proteinExistence type="predicted"/>
<dbReference type="InterPro" id="IPR013783">
    <property type="entry name" value="Ig-like_fold"/>
</dbReference>
<evidence type="ECO:0000259" key="1">
    <source>
        <dbReference type="PROSITE" id="PS50835"/>
    </source>
</evidence>
<organism evidence="2 3">
    <name type="scientific">Clarias magur</name>
    <name type="common">Asian catfish</name>
    <name type="synonym">Macropteronotus magur</name>
    <dbReference type="NCBI Taxonomy" id="1594786"/>
    <lineage>
        <taxon>Eukaryota</taxon>
        <taxon>Metazoa</taxon>
        <taxon>Chordata</taxon>
        <taxon>Craniata</taxon>
        <taxon>Vertebrata</taxon>
        <taxon>Euteleostomi</taxon>
        <taxon>Actinopterygii</taxon>
        <taxon>Neopterygii</taxon>
        <taxon>Teleostei</taxon>
        <taxon>Ostariophysi</taxon>
        <taxon>Siluriformes</taxon>
        <taxon>Clariidae</taxon>
        <taxon>Clarias</taxon>
    </lineage>
</organism>
<dbReference type="Proteomes" id="UP000727407">
    <property type="component" value="Unassembled WGS sequence"/>
</dbReference>
<dbReference type="InterPro" id="IPR003599">
    <property type="entry name" value="Ig_sub"/>
</dbReference>
<feature type="non-terminal residue" evidence="2">
    <location>
        <position position="1"/>
    </location>
</feature>
<dbReference type="EMBL" id="QNUK01000637">
    <property type="protein sequence ID" value="KAF5890887.1"/>
    <property type="molecule type" value="Genomic_DNA"/>
</dbReference>
<dbReference type="Gene3D" id="2.60.40.10">
    <property type="entry name" value="Immunoglobulins"/>
    <property type="match status" value="1"/>
</dbReference>